<dbReference type="EMBL" id="CP091244">
    <property type="protein sequence ID" value="UJS24293.1"/>
    <property type="molecule type" value="Genomic_DNA"/>
</dbReference>
<dbReference type="RefSeq" id="WP_236498692.1">
    <property type="nucleotide sequence ID" value="NZ_CP091244.1"/>
</dbReference>
<dbReference type="Gene3D" id="2.60.120.10">
    <property type="entry name" value="Jelly Rolls"/>
    <property type="match status" value="1"/>
</dbReference>
<feature type="domain" description="NAD-dependent epimerase/dehydratase" evidence="1">
    <location>
        <begin position="3"/>
        <end position="187"/>
    </location>
</feature>
<dbReference type="PANTHER" id="PTHR43245">
    <property type="entry name" value="BIFUNCTIONAL POLYMYXIN RESISTANCE PROTEIN ARNA"/>
    <property type="match status" value="1"/>
</dbReference>
<protein>
    <submittedName>
        <fullName evidence="3">NAD-dependent epimerase/dehydratase family protein</fullName>
    </submittedName>
</protein>
<dbReference type="Proteomes" id="UP001054801">
    <property type="component" value="Chromosome"/>
</dbReference>
<evidence type="ECO:0000259" key="1">
    <source>
        <dbReference type="Pfam" id="PF01370"/>
    </source>
</evidence>
<evidence type="ECO:0000313" key="4">
    <source>
        <dbReference type="Proteomes" id="UP001054801"/>
    </source>
</evidence>
<dbReference type="InterPro" id="IPR036291">
    <property type="entry name" value="NAD(P)-bd_dom_sf"/>
</dbReference>
<dbReference type="PANTHER" id="PTHR43245:SF55">
    <property type="entry name" value="NAD(P)-BINDING DOMAIN-CONTAINING PROTEIN"/>
    <property type="match status" value="1"/>
</dbReference>
<dbReference type="Pfam" id="PF14667">
    <property type="entry name" value="Polysacc_synt_C"/>
    <property type="match status" value="1"/>
</dbReference>
<dbReference type="InterPro" id="IPR029303">
    <property type="entry name" value="CapF_C"/>
</dbReference>
<dbReference type="InterPro" id="IPR014710">
    <property type="entry name" value="RmlC-like_jellyroll"/>
</dbReference>
<reference evidence="3" key="1">
    <citation type="journal article" date="2022" name="Microorganisms">
        <title>Two New Species of Filamentous Sulfur Bacteria of the Genus Thiothrix, Thiothrix winogradskyi sp. nov. and 'Candidatus Thiothrix sulfatifontis' sp. nov.</title>
        <authorList>
            <person name="Ravin N.V."/>
            <person name="Rossetti S."/>
            <person name="Beletsky A.V."/>
            <person name="Kadnikov V.V."/>
            <person name="Rudenko T.S."/>
            <person name="Smolyakov D.D."/>
            <person name="Moskvitina M.I."/>
            <person name="Gureeva M.V."/>
            <person name="Mardanov A.V."/>
            <person name="Grabovich M.Y."/>
        </authorList>
    </citation>
    <scope>NUCLEOTIDE SEQUENCE</scope>
    <source>
        <strain evidence="3">CT3</strain>
    </source>
</reference>
<keyword evidence="4" id="KW-1185">Reference proteome</keyword>
<evidence type="ECO:0000259" key="2">
    <source>
        <dbReference type="Pfam" id="PF14667"/>
    </source>
</evidence>
<gene>
    <name evidence="3" type="ORF">L2Y54_20545</name>
</gene>
<dbReference type="Gene3D" id="3.40.50.720">
    <property type="entry name" value="NAD(P)-binding Rossmann-like Domain"/>
    <property type="match status" value="1"/>
</dbReference>
<proteinExistence type="predicted"/>
<dbReference type="InterPro" id="IPR011051">
    <property type="entry name" value="RmlC_Cupin_sf"/>
</dbReference>
<feature type="domain" description="Capsular polysaccharide assembling protein CapF C-terminal" evidence="2">
    <location>
        <begin position="283"/>
        <end position="392"/>
    </location>
</feature>
<accession>A0ABY3T0F6</accession>
<dbReference type="InterPro" id="IPR050177">
    <property type="entry name" value="Lipid_A_modif_metabolic_enz"/>
</dbReference>
<dbReference type="InterPro" id="IPR001509">
    <property type="entry name" value="Epimerase_deHydtase"/>
</dbReference>
<dbReference type="SUPFAM" id="SSF51735">
    <property type="entry name" value="NAD(P)-binding Rossmann-fold domains"/>
    <property type="match status" value="1"/>
</dbReference>
<dbReference type="Pfam" id="PF01370">
    <property type="entry name" value="Epimerase"/>
    <property type="match status" value="1"/>
</dbReference>
<sequence>MKVLVTGADGFIGKNLLARFAEMADIEALRFSRQNTEQELPELIAAADAIIHLAGINRPLSPEEFVTGNTGLTTTLSQILTDTQRTIPVLFASSTQAALDNPYGSSKRAAEDALRQYAEQTGANVYIYRLPNVFGKWCKPNYNSAVATFCHNIANGLPITINDPNAPITLVHVDDVVSDFIHVLQHTTSKTLTPQPPLPEVEGEQELVFLSPSTSGRGVGVRVIAPEYQTTVGELAQQIESFRNSRNTLITPKVGTGLLRALYSTYVSYLPTTDFAYSLPKYGDQRGVFVEMLKTPDSGQFSFFTAHPGITRGGHYHHTKTEKFLVIKGKAQFGFRHILTDETFTLETDGDNPQIVETIPGWAHDITNIGTDEMVVMLWANEQFDREHPDTYAHQV</sequence>
<dbReference type="SUPFAM" id="SSF51182">
    <property type="entry name" value="RmlC-like cupins"/>
    <property type="match status" value="1"/>
</dbReference>
<name>A0ABY3T0F6_9GAMM</name>
<organism evidence="3 4">
    <name type="scientific">Thiothrix winogradskyi</name>
    <dbReference type="NCBI Taxonomy" id="96472"/>
    <lineage>
        <taxon>Bacteria</taxon>
        <taxon>Pseudomonadati</taxon>
        <taxon>Pseudomonadota</taxon>
        <taxon>Gammaproteobacteria</taxon>
        <taxon>Thiotrichales</taxon>
        <taxon>Thiotrichaceae</taxon>
        <taxon>Thiothrix</taxon>
    </lineage>
</organism>
<evidence type="ECO:0000313" key="3">
    <source>
        <dbReference type="EMBL" id="UJS24293.1"/>
    </source>
</evidence>
<dbReference type="CDD" id="cd07007">
    <property type="entry name" value="cupin_CapF-like_C"/>
    <property type="match status" value="1"/>
</dbReference>